<feature type="region of interest" description="Disordered" evidence="3">
    <location>
        <begin position="773"/>
        <end position="836"/>
    </location>
</feature>
<dbReference type="PROSITE" id="PS51194">
    <property type="entry name" value="HELICASE_CTER"/>
    <property type="match status" value="1"/>
</dbReference>
<gene>
    <name evidence="7" type="ORF">WJX75_001888</name>
</gene>
<dbReference type="Pfam" id="PF09369">
    <property type="entry name" value="MZB"/>
    <property type="match status" value="1"/>
</dbReference>
<dbReference type="InterPro" id="IPR027417">
    <property type="entry name" value="P-loop_NTPase"/>
</dbReference>
<protein>
    <recommendedName>
        <fullName evidence="9">P-loop containing nucleoside triphosphate hydrolase protein</fullName>
    </recommendedName>
</protein>
<dbReference type="SUPFAM" id="SSF54236">
    <property type="entry name" value="Ubiquitin-like"/>
    <property type="match status" value="1"/>
</dbReference>
<dbReference type="PROSITE" id="PS51192">
    <property type="entry name" value="HELICASE_ATP_BIND_1"/>
    <property type="match status" value="1"/>
</dbReference>
<dbReference type="InterPro" id="IPR018973">
    <property type="entry name" value="MZB"/>
</dbReference>
<dbReference type="PANTHER" id="PTHR47957:SF3">
    <property type="entry name" value="ATP-DEPENDENT HELICASE HRQ1"/>
    <property type="match status" value="1"/>
</dbReference>
<dbReference type="CDD" id="cd17923">
    <property type="entry name" value="DEXHc_Hrq1-like"/>
    <property type="match status" value="1"/>
</dbReference>
<evidence type="ECO:0000256" key="1">
    <source>
        <dbReference type="ARBA" id="ARBA00022741"/>
    </source>
</evidence>
<proteinExistence type="predicted"/>
<dbReference type="CDD" id="cd17039">
    <property type="entry name" value="Ubl_ubiquitin_like"/>
    <property type="match status" value="1"/>
</dbReference>
<feature type="compositionally biased region" description="Basic residues" evidence="3">
    <location>
        <begin position="337"/>
        <end position="355"/>
    </location>
</feature>
<feature type="region of interest" description="Disordered" evidence="3">
    <location>
        <begin position="627"/>
        <end position="662"/>
    </location>
</feature>
<dbReference type="EMBL" id="JALJOT010000006">
    <property type="protein sequence ID" value="KAK9909414.1"/>
    <property type="molecule type" value="Genomic_DNA"/>
</dbReference>
<feature type="domain" description="Helicase ATP-binding" evidence="5">
    <location>
        <begin position="426"/>
        <end position="609"/>
    </location>
</feature>
<dbReference type="SMART" id="SM00487">
    <property type="entry name" value="DEXDc"/>
    <property type="match status" value="1"/>
</dbReference>
<evidence type="ECO:0000259" key="5">
    <source>
        <dbReference type="PROSITE" id="PS51192"/>
    </source>
</evidence>
<dbReference type="InterPro" id="IPR029071">
    <property type="entry name" value="Ubiquitin-like_domsf"/>
</dbReference>
<evidence type="ECO:0000313" key="8">
    <source>
        <dbReference type="Proteomes" id="UP001491310"/>
    </source>
</evidence>
<comment type="caution">
    <text evidence="7">The sequence shown here is derived from an EMBL/GenBank/DDBJ whole genome shotgun (WGS) entry which is preliminary data.</text>
</comment>
<feature type="region of interest" description="Disordered" evidence="3">
    <location>
        <begin position="82"/>
        <end position="145"/>
    </location>
</feature>
<feature type="compositionally biased region" description="Low complexity" evidence="3">
    <location>
        <begin position="785"/>
        <end position="795"/>
    </location>
</feature>
<evidence type="ECO:0000259" key="6">
    <source>
        <dbReference type="PROSITE" id="PS51194"/>
    </source>
</evidence>
<evidence type="ECO:0000259" key="4">
    <source>
        <dbReference type="PROSITE" id="PS50053"/>
    </source>
</evidence>
<dbReference type="InterPro" id="IPR011545">
    <property type="entry name" value="DEAD/DEAH_box_helicase_dom"/>
</dbReference>
<feature type="compositionally biased region" description="Low complexity" evidence="3">
    <location>
        <begin position="850"/>
        <end position="859"/>
    </location>
</feature>
<feature type="domain" description="Ubiquitin-like" evidence="4">
    <location>
        <begin position="3"/>
        <end position="77"/>
    </location>
</feature>
<feature type="compositionally biased region" description="Basic and acidic residues" evidence="3">
    <location>
        <begin position="878"/>
        <end position="909"/>
    </location>
</feature>
<dbReference type="Gene3D" id="3.40.50.300">
    <property type="entry name" value="P-loop containing nucleotide triphosphate hydrolases"/>
    <property type="match status" value="2"/>
</dbReference>
<dbReference type="InterPro" id="IPR055227">
    <property type="entry name" value="HRQ1_WHD"/>
</dbReference>
<dbReference type="Pfam" id="PF00271">
    <property type="entry name" value="Helicase_C"/>
    <property type="match status" value="1"/>
</dbReference>
<accession>A0ABR2YQT3</accession>
<dbReference type="SMART" id="SM00490">
    <property type="entry name" value="HELICc"/>
    <property type="match status" value="1"/>
</dbReference>
<keyword evidence="1" id="KW-0547">Nucleotide-binding</keyword>
<evidence type="ECO:0008006" key="9">
    <source>
        <dbReference type="Google" id="ProtNLM"/>
    </source>
</evidence>
<reference evidence="7 8" key="1">
    <citation type="journal article" date="2024" name="Nat. Commun.">
        <title>Phylogenomics reveals the evolutionary origins of lichenization in chlorophyte algae.</title>
        <authorList>
            <person name="Puginier C."/>
            <person name="Libourel C."/>
            <person name="Otte J."/>
            <person name="Skaloud P."/>
            <person name="Haon M."/>
            <person name="Grisel S."/>
            <person name="Petersen M."/>
            <person name="Berrin J.G."/>
            <person name="Delaux P.M."/>
            <person name="Dal Grande F."/>
            <person name="Keller J."/>
        </authorList>
    </citation>
    <scope>NUCLEOTIDE SEQUENCE [LARGE SCALE GENOMIC DNA]</scope>
    <source>
        <strain evidence="7 8">SAG 216-7</strain>
    </source>
</reference>
<dbReference type="InterPro" id="IPR001650">
    <property type="entry name" value="Helicase_C-like"/>
</dbReference>
<dbReference type="SUPFAM" id="SSF52540">
    <property type="entry name" value="P-loop containing nucleoside triphosphate hydrolases"/>
    <property type="match status" value="1"/>
</dbReference>
<evidence type="ECO:0000256" key="2">
    <source>
        <dbReference type="ARBA" id="ARBA00022840"/>
    </source>
</evidence>
<organism evidence="7 8">
    <name type="scientific">Coccomyxa subellipsoidea</name>
    <dbReference type="NCBI Taxonomy" id="248742"/>
    <lineage>
        <taxon>Eukaryota</taxon>
        <taxon>Viridiplantae</taxon>
        <taxon>Chlorophyta</taxon>
        <taxon>core chlorophytes</taxon>
        <taxon>Trebouxiophyceae</taxon>
        <taxon>Trebouxiophyceae incertae sedis</taxon>
        <taxon>Coccomyxaceae</taxon>
        <taxon>Coccomyxa</taxon>
    </lineage>
</organism>
<name>A0ABR2YQT3_9CHLO</name>
<feature type="domain" description="Helicase C-terminal" evidence="6">
    <location>
        <begin position="917"/>
        <end position="1075"/>
    </location>
</feature>
<dbReference type="Pfam" id="PF00270">
    <property type="entry name" value="DEAD"/>
    <property type="match status" value="1"/>
</dbReference>
<dbReference type="PROSITE" id="PS50053">
    <property type="entry name" value="UBIQUITIN_2"/>
    <property type="match status" value="1"/>
</dbReference>
<dbReference type="PANTHER" id="PTHR47957">
    <property type="entry name" value="ATP-DEPENDENT HELICASE HRQ1"/>
    <property type="match status" value="1"/>
</dbReference>
<keyword evidence="8" id="KW-1185">Reference proteome</keyword>
<keyword evidence="2" id="KW-0067">ATP-binding</keyword>
<dbReference type="Pfam" id="PF22982">
    <property type="entry name" value="WHD_HRQ1"/>
    <property type="match status" value="1"/>
</dbReference>
<sequence>MELSIDVRSLTGRFASVLTKSDQTVGDLRRSVQTKWECKYVLRLYSRGLELQDKADLSSLHLQPGEFLVAIETKKKRKLAPAAVVQHRADTDGPPVLEPLHHAADKPRRTRRAAKAQQPTSKSEEAQATAEPSTSEPAQSRLMESPSTLTAGENAIIGELPLPPVLDQLYQIFLALNGVYSFLLSQHIQATWRNVKKAIRSIPGAEGAQLSDAEAMADLCPSVVILRNRNRFESPRSVRHLNAAARRSSGASSSGSEGGADSIPVNTANPAEIRTDGAGTVYKGERDSFVIEIIDPGQRATAPATSLQDLGADSLLDVLLGDAEAGQNKGTWAGNGRGRRRGAAPRPPQLHRRHEPCRDTTPLAPEAFIAHLQTVSWYKGQIVHTEQIPARAAKCSEPAASLSAPVQAALSARGVTRLFTHQAQAIDAALAGKHVVVCTSTASGKSLCYNLPILEALVKDPRATALYMFPTKALAQDQLRALRELCAAAFGSKAPAIDIYDGDTPQADRGEVRERAHLLITNPDMLHCSILPVHRQFSRFLSNLRYIVVDEGHAYRGVFGCHAALVLRRLQRICQREYRRDPRFIVASATIANPQEHIQQLLGVPSVHVVSEDGSPHGPKSFVMWNPPLSIPPPKPGQEQERKPRMSHTEGRTRQGNKRKQMEWLRSRLQESEQARGAGIHLGAAGAGAWSPSDSDWLSAARMGRRRRAVAGSALADVSGMDPASAVLAAAAAKDTTLSTLNKLLSPSELGDGGPSESDADEAEAHLEPYAVDHPPAAAPSKPSRQAQQDAAEAAAEQRRLQALVQSTLLPRPEGAVPQKELSNKDYLHDPNNLPRPLLKRRTVGLQELAAASGQQAAQPSGRVSKAARTAPMANETAEEKETREEVQARLPGREWRERHGAAGVPSDERRGSPIVELSLLLAECVQHGLRTIAFCNTRKLCELVTAYTRETLKATAPELASSISVYRAGYSPQERREIENALFTGKLWAVAATNALELGVDVGSLDATLHLGFPGSVASLWQQAGRAGRREQPSVSIYIGFDGPLDQFFMHQPENLFKRPIEMAQIDPENEQLLQQHLACAAAEIPLLLQDDQAYFGARLPEVASFLQSVGLLNRHPHASTPDVLFYVGSKDNPARQINLRAIDPERYTIVNEAAGGEVLEEIEESKAFFEVYDGAVYLYQGRTYLCKKLDLSSRVAVVRPADLKYYTKTRDFCDVHVIGGRTAYAKHTGHGREQPEQTPSTARCDECQVTTRWLGFYRVWQGNGEVFDTVDLFLPDVQFNTQAAYIRVPQSARTALQAQGLPFRDGLHAASHALVNVLPLFLLCNASDLGTECDNPYDTRFRPERLLVYDKHPGGIGLAKQARPLFPQLLQRALELIRGCDCRSMSGCPACIQSLGCTEYNAVLHKRAAIAVLELTLAAEAEYADRLRLQAKNVNGPASDGGYLGEITVPVADPDTM</sequence>
<dbReference type="Proteomes" id="UP001491310">
    <property type="component" value="Unassembled WGS sequence"/>
</dbReference>
<evidence type="ECO:0000256" key="3">
    <source>
        <dbReference type="SAM" id="MobiDB-lite"/>
    </source>
</evidence>
<feature type="region of interest" description="Disordered" evidence="3">
    <location>
        <begin position="850"/>
        <end position="909"/>
    </location>
</feature>
<dbReference type="InterPro" id="IPR014001">
    <property type="entry name" value="Helicase_ATP-bd"/>
</dbReference>
<feature type="region of interest" description="Disordered" evidence="3">
    <location>
        <begin position="326"/>
        <end position="360"/>
    </location>
</feature>
<evidence type="ECO:0000313" key="7">
    <source>
        <dbReference type="EMBL" id="KAK9909414.1"/>
    </source>
</evidence>
<dbReference type="InterPro" id="IPR000626">
    <property type="entry name" value="Ubiquitin-like_dom"/>
</dbReference>
<feature type="compositionally biased region" description="Basic and acidic residues" evidence="3">
    <location>
        <begin position="638"/>
        <end position="653"/>
    </location>
</feature>
<feature type="compositionally biased region" description="Low complexity" evidence="3">
    <location>
        <begin position="243"/>
        <end position="255"/>
    </location>
</feature>
<feature type="region of interest" description="Disordered" evidence="3">
    <location>
        <begin position="241"/>
        <end position="279"/>
    </location>
</feature>
<dbReference type="CDD" id="cd18797">
    <property type="entry name" value="SF2_C_Hrq"/>
    <property type="match status" value="1"/>
</dbReference>